<keyword evidence="3" id="KW-1185">Reference proteome</keyword>
<feature type="transmembrane region" description="Helical" evidence="1">
    <location>
        <begin position="51"/>
        <end position="71"/>
    </location>
</feature>
<organism evidence="2 3">
    <name type="scientific">Eumeta variegata</name>
    <name type="common">Bagworm moth</name>
    <name type="synonym">Eumeta japonica</name>
    <dbReference type="NCBI Taxonomy" id="151549"/>
    <lineage>
        <taxon>Eukaryota</taxon>
        <taxon>Metazoa</taxon>
        <taxon>Ecdysozoa</taxon>
        <taxon>Arthropoda</taxon>
        <taxon>Hexapoda</taxon>
        <taxon>Insecta</taxon>
        <taxon>Pterygota</taxon>
        <taxon>Neoptera</taxon>
        <taxon>Endopterygota</taxon>
        <taxon>Lepidoptera</taxon>
        <taxon>Glossata</taxon>
        <taxon>Ditrysia</taxon>
        <taxon>Tineoidea</taxon>
        <taxon>Psychidae</taxon>
        <taxon>Oiketicinae</taxon>
        <taxon>Eumeta</taxon>
    </lineage>
</organism>
<comment type="caution">
    <text evidence="2">The sequence shown here is derived from an EMBL/GenBank/DDBJ whole genome shotgun (WGS) entry which is preliminary data.</text>
</comment>
<name>A0A4C1U6V2_EUMVA</name>
<proteinExistence type="predicted"/>
<sequence length="74" mass="8026">MHFGHDRFSRSDDDAERLALEKHNGATYPAIFGLILIPVPARILLGLPSLVLTLGPVWPLLILMLLAIAALGRG</sequence>
<keyword evidence="1" id="KW-0472">Membrane</keyword>
<dbReference type="EMBL" id="BGZK01000130">
    <property type="protein sequence ID" value="GBP21566.1"/>
    <property type="molecule type" value="Genomic_DNA"/>
</dbReference>
<dbReference type="Proteomes" id="UP000299102">
    <property type="component" value="Unassembled WGS sequence"/>
</dbReference>
<evidence type="ECO:0000256" key="1">
    <source>
        <dbReference type="SAM" id="Phobius"/>
    </source>
</evidence>
<feature type="transmembrane region" description="Helical" evidence="1">
    <location>
        <begin position="26"/>
        <end position="45"/>
    </location>
</feature>
<accession>A0A4C1U6V2</accession>
<keyword evidence="1" id="KW-1133">Transmembrane helix</keyword>
<reference evidence="2 3" key="1">
    <citation type="journal article" date="2019" name="Commun. Biol.">
        <title>The bagworm genome reveals a unique fibroin gene that provides high tensile strength.</title>
        <authorList>
            <person name="Kono N."/>
            <person name="Nakamura H."/>
            <person name="Ohtoshi R."/>
            <person name="Tomita M."/>
            <person name="Numata K."/>
            <person name="Arakawa K."/>
        </authorList>
    </citation>
    <scope>NUCLEOTIDE SEQUENCE [LARGE SCALE GENOMIC DNA]</scope>
</reference>
<gene>
    <name evidence="2" type="ORF">EVAR_9751_1</name>
</gene>
<protein>
    <submittedName>
        <fullName evidence="2">Uncharacterized protein</fullName>
    </submittedName>
</protein>
<evidence type="ECO:0000313" key="3">
    <source>
        <dbReference type="Proteomes" id="UP000299102"/>
    </source>
</evidence>
<dbReference type="AlphaFoldDB" id="A0A4C1U6V2"/>
<keyword evidence="1" id="KW-0812">Transmembrane</keyword>
<evidence type="ECO:0000313" key="2">
    <source>
        <dbReference type="EMBL" id="GBP21566.1"/>
    </source>
</evidence>